<dbReference type="PANTHER" id="PTHR21599">
    <property type="entry name" value="GLYCERATE KINASE"/>
    <property type="match status" value="1"/>
</dbReference>
<comment type="caution">
    <text evidence="5">The sequence shown here is derived from an EMBL/GenBank/DDBJ whole genome shotgun (WGS) entry which is preliminary data.</text>
</comment>
<dbReference type="Gene3D" id="3.40.50.10350">
    <property type="entry name" value="Glycerate kinase, domain 1"/>
    <property type="match status" value="1"/>
</dbReference>
<dbReference type="InterPro" id="IPR018197">
    <property type="entry name" value="Glycerate_kinase_RE-like"/>
</dbReference>
<evidence type="ECO:0000256" key="2">
    <source>
        <dbReference type="ARBA" id="ARBA00022679"/>
    </source>
</evidence>
<comment type="similarity">
    <text evidence="1 4">Belongs to the glycerate kinase type-1 family.</text>
</comment>
<dbReference type="InterPro" id="IPR004381">
    <property type="entry name" value="Glycerate_kinase"/>
</dbReference>
<keyword evidence="2 4" id="KW-0808">Transferase</keyword>
<dbReference type="Proteomes" id="UP001501586">
    <property type="component" value="Unassembled WGS sequence"/>
</dbReference>
<evidence type="ECO:0000313" key="5">
    <source>
        <dbReference type="EMBL" id="GAA4284329.1"/>
    </source>
</evidence>
<dbReference type="PANTHER" id="PTHR21599:SF0">
    <property type="entry name" value="GLYCERATE KINASE"/>
    <property type="match status" value="1"/>
</dbReference>
<reference evidence="6" key="1">
    <citation type="journal article" date="2019" name="Int. J. Syst. Evol. Microbiol.">
        <title>The Global Catalogue of Microorganisms (GCM) 10K type strain sequencing project: providing services to taxonomists for standard genome sequencing and annotation.</title>
        <authorList>
            <consortium name="The Broad Institute Genomics Platform"/>
            <consortium name="The Broad Institute Genome Sequencing Center for Infectious Disease"/>
            <person name="Wu L."/>
            <person name="Ma J."/>
        </authorList>
    </citation>
    <scope>NUCLEOTIDE SEQUENCE [LARGE SCALE GENOMIC DNA]</scope>
    <source>
        <strain evidence="6">JCM 17458</strain>
    </source>
</reference>
<accession>A0ABP8EK30</accession>
<dbReference type="NCBIfam" id="TIGR00045">
    <property type="entry name" value="glycerate kinase"/>
    <property type="match status" value="1"/>
</dbReference>
<dbReference type="Gene3D" id="3.90.1510.10">
    <property type="entry name" value="Glycerate kinase, domain 2"/>
    <property type="match status" value="1"/>
</dbReference>
<dbReference type="InterPro" id="IPR036129">
    <property type="entry name" value="Glycerate_kinase_sf"/>
</dbReference>
<sequence>MHILLACDKFKGTLTAAEVHAHLTPPLAEAGHHVRSLPIADGGDGTVAAAVSSGFSEQQAEVTGPLGERVTAVWARRRDTAVIEMAQASGLALIQPTRGTALHSTSIGTGELIRAALDAGCTRIVLAVGGSATTDGGAGMLRALGVEFLDRRGIPVSPGGAGLTRLARVDLRGLDPRLRDGTARVILASDVENPLLGDAGAAAVYGPQKGAVPEDVARLDAALAGFAGLLADDESHAVRPGAGAAGGVGFAAFAVLGAEPVPGAEYVMDLIGFDQALGQAELVVTGEGRFDAQTLSGKGPGAVISAAAEAAVPVRVVCGSSEFTAASAEVRGLAGLHPMTDHADLATCLSDPGPVLEAVARELVGSLSG</sequence>
<dbReference type="Pfam" id="PF02595">
    <property type="entry name" value="Gly_kinase"/>
    <property type="match status" value="1"/>
</dbReference>
<protein>
    <submittedName>
        <fullName evidence="5">Glycerate kinase</fullName>
    </submittedName>
</protein>
<name>A0ABP8EK30_9MICO</name>
<dbReference type="InterPro" id="IPR018193">
    <property type="entry name" value="Glyc_kinase_flavodox-like_fold"/>
</dbReference>
<keyword evidence="6" id="KW-1185">Reference proteome</keyword>
<organism evidence="5 6">
    <name type="scientific">Brevibacterium daeguense</name>
    <dbReference type="NCBI Taxonomy" id="909936"/>
    <lineage>
        <taxon>Bacteria</taxon>
        <taxon>Bacillati</taxon>
        <taxon>Actinomycetota</taxon>
        <taxon>Actinomycetes</taxon>
        <taxon>Micrococcales</taxon>
        <taxon>Brevibacteriaceae</taxon>
        <taxon>Brevibacterium</taxon>
    </lineage>
</organism>
<evidence type="ECO:0000313" key="6">
    <source>
        <dbReference type="Proteomes" id="UP001501586"/>
    </source>
</evidence>
<gene>
    <name evidence="5" type="ORF">GCM10022261_18600</name>
</gene>
<dbReference type="SUPFAM" id="SSF110738">
    <property type="entry name" value="Glycerate kinase I"/>
    <property type="match status" value="1"/>
</dbReference>
<dbReference type="EMBL" id="BAABAZ010000006">
    <property type="protein sequence ID" value="GAA4284329.1"/>
    <property type="molecule type" value="Genomic_DNA"/>
</dbReference>
<dbReference type="RefSeq" id="WP_236866004.1">
    <property type="nucleotide sequence ID" value="NZ_BAABAZ010000006.1"/>
</dbReference>
<keyword evidence="3 4" id="KW-0418">Kinase</keyword>
<proteinExistence type="inferred from homology"/>
<evidence type="ECO:0000256" key="4">
    <source>
        <dbReference type="PIRNR" id="PIRNR006078"/>
    </source>
</evidence>
<evidence type="ECO:0000256" key="1">
    <source>
        <dbReference type="ARBA" id="ARBA00006284"/>
    </source>
</evidence>
<evidence type="ECO:0000256" key="3">
    <source>
        <dbReference type="ARBA" id="ARBA00022777"/>
    </source>
</evidence>
<dbReference type="GO" id="GO:0016301">
    <property type="term" value="F:kinase activity"/>
    <property type="evidence" value="ECO:0007669"/>
    <property type="project" value="UniProtKB-KW"/>
</dbReference>
<dbReference type="PIRSF" id="PIRSF006078">
    <property type="entry name" value="GlxK"/>
    <property type="match status" value="1"/>
</dbReference>